<evidence type="ECO:0000313" key="2">
    <source>
        <dbReference type="EMBL" id="PZA13080.1"/>
    </source>
</evidence>
<comment type="caution">
    <text evidence="2">The sequence shown here is derived from an EMBL/GenBank/DDBJ whole genome shotgun (WGS) entry which is preliminary data.</text>
</comment>
<dbReference type="EMBL" id="QKQS01000007">
    <property type="protein sequence ID" value="PZA13080.1"/>
    <property type="molecule type" value="Genomic_DNA"/>
</dbReference>
<feature type="compositionally biased region" description="Basic and acidic residues" evidence="1">
    <location>
        <begin position="38"/>
        <end position="56"/>
    </location>
</feature>
<accession>A0A323UN73</accession>
<protein>
    <submittedName>
        <fullName evidence="2">Uncharacterized protein</fullName>
    </submittedName>
</protein>
<evidence type="ECO:0000256" key="1">
    <source>
        <dbReference type="SAM" id="MobiDB-lite"/>
    </source>
</evidence>
<name>A0A323UN73_RHOPL</name>
<dbReference type="Proteomes" id="UP000248134">
    <property type="component" value="Unassembled WGS sequence"/>
</dbReference>
<feature type="region of interest" description="Disordered" evidence="1">
    <location>
        <begin position="1"/>
        <end position="65"/>
    </location>
</feature>
<organism evidence="2 3">
    <name type="scientific">Rhodopseudomonas palustris</name>
    <dbReference type="NCBI Taxonomy" id="1076"/>
    <lineage>
        <taxon>Bacteria</taxon>
        <taxon>Pseudomonadati</taxon>
        <taxon>Pseudomonadota</taxon>
        <taxon>Alphaproteobacteria</taxon>
        <taxon>Hyphomicrobiales</taxon>
        <taxon>Nitrobacteraceae</taxon>
        <taxon>Rhodopseudomonas</taxon>
    </lineage>
</organism>
<reference evidence="2 3" key="1">
    <citation type="submission" date="2018-06" db="EMBL/GenBank/DDBJ databases">
        <title>Draft Whole-Genome Sequence of the purple photosynthetic bacterium Rhodospeudomonas palustris XCP.</title>
        <authorList>
            <person name="Rayyan A."/>
            <person name="Meyer T.E."/>
            <person name="Kyndt J.A."/>
        </authorList>
    </citation>
    <scope>NUCLEOTIDE SEQUENCE [LARGE SCALE GENOMIC DNA]</scope>
    <source>
        <strain evidence="2 3">XCP</strain>
    </source>
</reference>
<sequence>MAAERRTSSAGTQGQRGSRIACRQGHRREQSRLLLPARGEKGGMRGRRAEAERPAIDDIQSSQLS</sequence>
<proteinExistence type="predicted"/>
<evidence type="ECO:0000313" key="3">
    <source>
        <dbReference type="Proteomes" id="UP000248134"/>
    </source>
</evidence>
<gene>
    <name evidence="2" type="ORF">DNX69_04830</name>
</gene>
<dbReference type="AlphaFoldDB" id="A0A323UN73"/>